<evidence type="ECO:0000313" key="9">
    <source>
        <dbReference type="EMBL" id="QJS09573.1"/>
    </source>
</evidence>
<dbReference type="PRINTS" id="PR00046">
    <property type="entry name" value="SIGMA70FCT"/>
</dbReference>
<name>A0A6M4PHK1_9ACTN</name>
<dbReference type="RefSeq" id="WP_171152220.1">
    <property type="nucleotide sequence ID" value="NZ_CP053189.1"/>
</dbReference>
<organism evidence="9 10">
    <name type="scientific">Streptomyces argyrophylli</name>
    <dbReference type="NCBI Taxonomy" id="2726118"/>
    <lineage>
        <taxon>Bacteria</taxon>
        <taxon>Bacillati</taxon>
        <taxon>Actinomycetota</taxon>
        <taxon>Actinomycetes</taxon>
        <taxon>Kitasatosporales</taxon>
        <taxon>Streptomycetaceae</taxon>
        <taxon>Streptomyces</taxon>
    </lineage>
</organism>
<reference evidence="9 10" key="1">
    <citation type="submission" date="2020-05" db="EMBL/GenBank/DDBJ databases">
        <authorList>
            <person name="Li K."/>
        </authorList>
    </citation>
    <scope>NUCLEOTIDE SEQUENCE [LARGE SCALE GENOMIC DNA]</scope>
    <source>
        <strain evidence="10">jing01</strain>
    </source>
</reference>
<dbReference type="NCBIfam" id="NF004561">
    <property type="entry name" value="PRK05901.1-3"/>
    <property type="match status" value="1"/>
</dbReference>
<dbReference type="InterPro" id="IPR013325">
    <property type="entry name" value="RNA_pol_sigma_r2"/>
</dbReference>
<dbReference type="AlphaFoldDB" id="A0A6M4PHK1"/>
<dbReference type="SUPFAM" id="SSF88946">
    <property type="entry name" value="Sigma2 domain of RNA polymerase sigma factors"/>
    <property type="match status" value="1"/>
</dbReference>
<feature type="compositionally biased region" description="Basic residues" evidence="6">
    <location>
        <begin position="80"/>
        <end position="93"/>
    </location>
</feature>
<gene>
    <name evidence="5" type="primary">sigA</name>
    <name evidence="9" type="ORF">HKX69_08575</name>
</gene>
<dbReference type="NCBIfam" id="TIGR02393">
    <property type="entry name" value="RpoD_Cterm"/>
    <property type="match status" value="1"/>
</dbReference>
<evidence type="ECO:0000256" key="4">
    <source>
        <dbReference type="ARBA" id="ARBA00023163"/>
    </source>
</evidence>
<dbReference type="NCBIfam" id="TIGR02937">
    <property type="entry name" value="sigma70-ECF"/>
    <property type="match status" value="1"/>
</dbReference>
<evidence type="ECO:0000259" key="7">
    <source>
        <dbReference type="PROSITE" id="PS00715"/>
    </source>
</evidence>
<dbReference type="InterPro" id="IPR007624">
    <property type="entry name" value="RNA_pol_sigma70_r3"/>
</dbReference>
<dbReference type="InterPro" id="IPR007630">
    <property type="entry name" value="RNA_pol_sigma70_r4"/>
</dbReference>
<feature type="compositionally biased region" description="Low complexity" evidence="6">
    <location>
        <begin position="94"/>
        <end position="126"/>
    </location>
</feature>
<dbReference type="GO" id="GO:0016987">
    <property type="term" value="F:sigma factor activity"/>
    <property type="evidence" value="ECO:0007669"/>
    <property type="project" value="UniProtKB-UniRule"/>
</dbReference>
<comment type="subunit">
    <text evidence="5">Interacts transiently with the RNA polymerase catalytic core.</text>
</comment>
<keyword evidence="10" id="KW-1185">Reference proteome</keyword>
<dbReference type="PROSITE" id="PS00715">
    <property type="entry name" value="SIGMA70_1"/>
    <property type="match status" value="1"/>
</dbReference>
<evidence type="ECO:0000256" key="6">
    <source>
        <dbReference type="SAM" id="MobiDB-lite"/>
    </source>
</evidence>
<comment type="subcellular location">
    <subcellularLocation>
        <location evidence="5">Cytoplasm</location>
    </subcellularLocation>
</comment>
<dbReference type="PANTHER" id="PTHR30603:SF59">
    <property type="entry name" value="RNA POLYMERASE PRINCIPAL SIGMA FACTOR HRDA"/>
    <property type="match status" value="1"/>
</dbReference>
<keyword evidence="3 5" id="KW-0238">DNA-binding</keyword>
<dbReference type="InterPro" id="IPR014284">
    <property type="entry name" value="RNA_pol_sigma-70_dom"/>
</dbReference>
<dbReference type="FunFam" id="1.10.10.10:FF:000002">
    <property type="entry name" value="RNA polymerase sigma factor SigA"/>
    <property type="match status" value="1"/>
</dbReference>
<evidence type="ECO:0000256" key="2">
    <source>
        <dbReference type="ARBA" id="ARBA00023082"/>
    </source>
</evidence>
<dbReference type="FunFam" id="1.10.10.10:FF:000004">
    <property type="entry name" value="RNA polymerase sigma factor SigA"/>
    <property type="match status" value="1"/>
</dbReference>
<dbReference type="InterPro" id="IPR036388">
    <property type="entry name" value="WH-like_DNA-bd_sf"/>
</dbReference>
<evidence type="ECO:0000313" key="10">
    <source>
        <dbReference type="Proteomes" id="UP000502641"/>
    </source>
</evidence>
<accession>A0A6M4PHK1</accession>
<feature type="DNA-binding region" description="H-T-H motif" evidence="5">
    <location>
        <begin position="474"/>
        <end position="493"/>
    </location>
</feature>
<proteinExistence type="inferred from homology"/>
<dbReference type="Gene3D" id="1.10.601.10">
    <property type="entry name" value="RNA Polymerase Primary Sigma Factor"/>
    <property type="match status" value="2"/>
</dbReference>
<evidence type="ECO:0000256" key="5">
    <source>
        <dbReference type="HAMAP-Rule" id="MF_00963"/>
    </source>
</evidence>
<dbReference type="CDD" id="cd06171">
    <property type="entry name" value="Sigma70_r4"/>
    <property type="match status" value="1"/>
</dbReference>
<dbReference type="PROSITE" id="PS00716">
    <property type="entry name" value="SIGMA70_2"/>
    <property type="match status" value="1"/>
</dbReference>
<dbReference type="GO" id="GO:0006352">
    <property type="term" value="P:DNA-templated transcription initiation"/>
    <property type="evidence" value="ECO:0007669"/>
    <property type="project" value="UniProtKB-UniRule"/>
</dbReference>
<feature type="region of interest" description="Disordered" evidence="6">
    <location>
        <begin position="80"/>
        <end position="126"/>
    </location>
</feature>
<feature type="region of interest" description="Sigma-70 factor domain-4" evidence="5">
    <location>
        <begin position="448"/>
        <end position="501"/>
    </location>
</feature>
<dbReference type="InterPro" id="IPR009042">
    <property type="entry name" value="RNA_pol_sigma70_r1_2"/>
</dbReference>
<dbReference type="SUPFAM" id="SSF88659">
    <property type="entry name" value="Sigma3 and sigma4 domains of RNA polymerase sigma factors"/>
    <property type="match status" value="2"/>
</dbReference>
<keyword evidence="5" id="KW-0963">Cytoplasm</keyword>
<feature type="short sequence motif" description="Interaction with polymerase core subunit RpoC" evidence="5">
    <location>
        <begin position="304"/>
        <end position="307"/>
    </location>
</feature>
<dbReference type="Proteomes" id="UP000502641">
    <property type="component" value="Chromosome"/>
</dbReference>
<dbReference type="Pfam" id="PF04545">
    <property type="entry name" value="Sigma70_r4"/>
    <property type="match status" value="1"/>
</dbReference>
<keyword evidence="2 5" id="KW-0731">Sigma factor</keyword>
<dbReference type="FunFam" id="1.10.601.10:FF:000001">
    <property type="entry name" value="RNA polymerase sigma factor SigA"/>
    <property type="match status" value="1"/>
</dbReference>
<feature type="domain" description="RNA polymerase sigma-70" evidence="8">
    <location>
        <begin position="473"/>
        <end position="499"/>
    </location>
</feature>
<dbReference type="KEGG" id="sarg:HKX69_08575"/>
<dbReference type="Gene3D" id="1.10.10.10">
    <property type="entry name" value="Winged helix-like DNA-binding domain superfamily/Winged helix DNA-binding domain"/>
    <property type="match status" value="2"/>
</dbReference>
<protein>
    <recommendedName>
        <fullName evidence="5">RNA polymerase sigma factor SigA</fullName>
    </recommendedName>
</protein>
<dbReference type="Pfam" id="PF00140">
    <property type="entry name" value="Sigma70_r1_2"/>
    <property type="match status" value="1"/>
</dbReference>
<dbReference type="PANTHER" id="PTHR30603">
    <property type="entry name" value="RNA POLYMERASE SIGMA FACTOR RPO"/>
    <property type="match status" value="1"/>
</dbReference>
<dbReference type="InterPro" id="IPR050239">
    <property type="entry name" value="Sigma-70_RNA_pol_init_factors"/>
</dbReference>
<keyword evidence="1 5" id="KW-0805">Transcription regulation</keyword>
<dbReference type="NCBIfam" id="NF005920">
    <property type="entry name" value="PRK07921.1"/>
    <property type="match status" value="1"/>
</dbReference>
<sequence length="513" mass="56024">MSASTSRTLPPEIAESVSVMALIERGKAEGQIAGDDVRRAFEADQIPATQWKNVLRSLNQILEEEGVTLMVSAAEPKRTRKSVAAKSPAKRTATKTVAAKTVTTRKATATTAAPAAPAAPAAADSADEAAPAKKAAAKKVTAKKTVAKKAVAKKTAAKKTTAKKDDVELLEDEVLEDTKVADEPEGAESAGFVLSDEDEDDAPAQQVAAAGATADPVKDYLKQIGKVPLLNAEQEVELAKRIEAGLFAEDKLANADKLAPKLKRELEIIAEDGRRAKNHLLEANLRLVVSLAKRYTGRGMLFLDLIQEGNLGLIRAVEKFDYTKGYKFSTYATWWIRQAITRAMADQARTIRIPVHMVEVINKLARVQRQMLQDLGREPTPEELAKELDMTPEKVIEVQKYGREPISLHTPLGEDGDSEFGDLIEDSEAVVPADAVSFTLLQEQLHSVLDTLSEREAGVVSMRFGLTDGQPKTLDEIGKVYGVTRERIRQIESKTMSKLRHPSRSQVLRDYLD</sequence>
<comment type="function">
    <text evidence="5">Sigma factors are initiation factors that promote the attachment of RNA polymerase to specific initiation sites and are then released. This sigma factor is the primary sigma factor during exponential growth.</text>
</comment>
<dbReference type="InterPro" id="IPR012760">
    <property type="entry name" value="RNA_pol_sigma_RpoD_C"/>
</dbReference>
<comment type="similarity">
    <text evidence="5">Belongs to the sigma-70 factor family. RpoD/SigA subfamily.</text>
</comment>
<dbReference type="GO" id="GO:0005737">
    <property type="term" value="C:cytoplasm"/>
    <property type="evidence" value="ECO:0007669"/>
    <property type="project" value="UniProtKB-SubCell"/>
</dbReference>
<evidence type="ECO:0000256" key="3">
    <source>
        <dbReference type="ARBA" id="ARBA00023125"/>
    </source>
</evidence>
<dbReference type="Pfam" id="PF04539">
    <property type="entry name" value="Sigma70_r3"/>
    <property type="match status" value="1"/>
</dbReference>
<dbReference type="InterPro" id="IPR000943">
    <property type="entry name" value="RNA_pol_sigma70"/>
</dbReference>
<dbReference type="EMBL" id="CP053189">
    <property type="protein sequence ID" value="QJS09573.1"/>
    <property type="molecule type" value="Genomic_DNA"/>
</dbReference>
<feature type="domain" description="RNA polymerase sigma-70" evidence="7">
    <location>
        <begin position="304"/>
        <end position="317"/>
    </location>
</feature>
<dbReference type="InterPro" id="IPR007627">
    <property type="entry name" value="RNA_pol_sigma70_r2"/>
</dbReference>
<dbReference type="FunFam" id="1.10.601.10:FF:000003">
    <property type="entry name" value="RNA polymerase sigma factor SigA"/>
    <property type="match status" value="1"/>
</dbReference>
<keyword evidence="4 5" id="KW-0804">Transcription</keyword>
<dbReference type="GO" id="GO:0003677">
    <property type="term" value="F:DNA binding"/>
    <property type="evidence" value="ECO:0007669"/>
    <property type="project" value="UniProtKB-UniRule"/>
</dbReference>
<dbReference type="InterPro" id="IPR028630">
    <property type="entry name" value="Sigma70_RpoD"/>
</dbReference>
<evidence type="ECO:0000256" key="1">
    <source>
        <dbReference type="ARBA" id="ARBA00023015"/>
    </source>
</evidence>
<dbReference type="InterPro" id="IPR013324">
    <property type="entry name" value="RNA_pol_sigma_r3/r4-like"/>
</dbReference>
<dbReference type="Pfam" id="PF04542">
    <property type="entry name" value="Sigma70_r2"/>
    <property type="match status" value="1"/>
</dbReference>
<evidence type="ECO:0000259" key="8">
    <source>
        <dbReference type="PROSITE" id="PS00716"/>
    </source>
</evidence>
<dbReference type="HAMAP" id="MF_00963">
    <property type="entry name" value="Sigma70_RpoD_SigA"/>
    <property type="match status" value="1"/>
</dbReference>
<feature type="region of interest" description="Sigma-70 factor domain-3" evidence="5">
    <location>
        <begin position="359"/>
        <end position="435"/>
    </location>
</feature>
<feature type="region of interest" description="Sigma-70 factor domain-2" evidence="5">
    <location>
        <begin position="280"/>
        <end position="350"/>
    </location>
</feature>